<feature type="region of interest" description="Disordered" evidence="1">
    <location>
        <begin position="1"/>
        <end position="43"/>
    </location>
</feature>
<dbReference type="Proteomes" id="UP000004105">
    <property type="component" value="Unassembled WGS sequence"/>
</dbReference>
<evidence type="ECO:0000313" key="2">
    <source>
        <dbReference type="EMBL" id="EGF07169.1"/>
    </source>
</evidence>
<protein>
    <submittedName>
        <fullName evidence="2">Restriction endonuclease</fullName>
    </submittedName>
</protein>
<keyword evidence="2" id="KW-0378">Hydrolase</keyword>
<name>F2BG48_9NEIS</name>
<dbReference type="EMBL" id="AFAY01000053">
    <property type="protein sequence ID" value="EGF07169.1"/>
    <property type="molecule type" value="Genomic_DNA"/>
</dbReference>
<proteinExistence type="predicted"/>
<accession>F2BG48</accession>
<reference evidence="2 3" key="1">
    <citation type="submission" date="2011-02" db="EMBL/GenBank/DDBJ databases">
        <authorList>
            <person name="Muzny D."/>
            <person name="Qin X."/>
            <person name="Deng J."/>
            <person name="Jiang H."/>
            <person name="Liu Y."/>
            <person name="Qu J."/>
            <person name="Song X.-Z."/>
            <person name="Zhang L."/>
            <person name="Thornton R."/>
            <person name="Coyle M."/>
            <person name="Francisco L."/>
            <person name="Jackson L."/>
            <person name="Javaid M."/>
            <person name="Korchina V."/>
            <person name="Kovar C."/>
            <person name="Mata R."/>
            <person name="Mathew T."/>
            <person name="Ngo R."/>
            <person name="Nguyen L."/>
            <person name="Nguyen N."/>
            <person name="Okwuonu G."/>
            <person name="Ongeri F."/>
            <person name="Pham C."/>
            <person name="Simmons D."/>
            <person name="Wilczek-Boney K."/>
            <person name="Hale W."/>
            <person name="Jakkamsetti A."/>
            <person name="Pham P."/>
            <person name="Ruth R."/>
            <person name="San Lucas F."/>
            <person name="Warren J."/>
            <person name="Zhang J."/>
            <person name="Zhao Z."/>
            <person name="Zhou C."/>
            <person name="Zhu D."/>
            <person name="Lee S."/>
            <person name="Bess C."/>
            <person name="Blankenburg K."/>
            <person name="Forbes L."/>
            <person name="Fu Q."/>
            <person name="Gubbala S."/>
            <person name="Hirani K."/>
            <person name="Jayaseelan J.C."/>
            <person name="Lara F."/>
            <person name="Munidasa M."/>
            <person name="Palculict T."/>
            <person name="Patil S."/>
            <person name="Pu L.-L."/>
            <person name="Saada N."/>
            <person name="Tang L."/>
            <person name="Weissenberger G."/>
            <person name="Zhu Y."/>
            <person name="Hemphill L."/>
            <person name="Shang Y."/>
            <person name="Youmans B."/>
            <person name="Ayvaz T."/>
            <person name="Ross M."/>
            <person name="Santibanez J."/>
            <person name="Aqrawi P."/>
            <person name="Gross S."/>
            <person name="Joshi V."/>
            <person name="Fowler G."/>
            <person name="Nazareth L."/>
            <person name="Reid J."/>
            <person name="Worley K."/>
            <person name="Petrosino J."/>
            <person name="Highlander S."/>
            <person name="Gibbs R."/>
        </authorList>
    </citation>
    <scope>NUCLEOTIDE SEQUENCE [LARGE SCALE GENOMIC DNA]</scope>
    <source>
        <strain evidence="2 3">ATCC BAA-1200</strain>
    </source>
</reference>
<keyword evidence="3" id="KW-1185">Reference proteome</keyword>
<dbReference type="HOGENOM" id="CLU_3236440_0_0_4"/>
<keyword evidence="2" id="KW-0540">Nuclease</keyword>
<dbReference type="AlphaFoldDB" id="F2BG48"/>
<dbReference type="GO" id="GO:0004519">
    <property type="term" value="F:endonuclease activity"/>
    <property type="evidence" value="ECO:0007669"/>
    <property type="project" value="UniProtKB-KW"/>
</dbReference>
<evidence type="ECO:0000313" key="3">
    <source>
        <dbReference type="Proteomes" id="UP000004105"/>
    </source>
</evidence>
<comment type="caution">
    <text evidence="2">The sequence shown here is derived from an EMBL/GenBank/DDBJ whole genome shotgun (WGS) entry which is preliminary data.</text>
</comment>
<evidence type="ECO:0000256" key="1">
    <source>
        <dbReference type="SAM" id="MobiDB-lite"/>
    </source>
</evidence>
<organism evidence="2 3">
    <name type="scientific">Neisseria bacilliformis ATCC BAA-1200</name>
    <dbReference type="NCBI Taxonomy" id="888742"/>
    <lineage>
        <taxon>Bacteria</taxon>
        <taxon>Pseudomonadati</taxon>
        <taxon>Pseudomonadota</taxon>
        <taxon>Betaproteobacteria</taxon>
        <taxon>Neisseriales</taxon>
        <taxon>Neisseriaceae</taxon>
        <taxon>Neisseria</taxon>
    </lineage>
</organism>
<gene>
    <name evidence="2" type="ORF">HMPREF9123_2705</name>
</gene>
<keyword evidence="2" id="KW-0255">Endonuclease</keyword>
<sequence length="43" mass="4859">MGQDPPYDVQTASAFPADPNRPNRVRGLRHTPYPTRRQSPPLT</sequence>